<dbReference type="PROSITE" id="PS51257">
    <property type="entry name" value="PROKAR_LIPOPROTEIN"/>
    <property type="match status" value="1"/>
</dbReference>
<dbReference type="InterPro" id="IPR050894">
    <property type="entry name" value="EfeM/EfeO_iron_uptake"/>
</dbReference>
<evidence type="ECO:0000313" key="7">
    <source>
        <dbReference type="EMBL" id="ODQ88748.1"/>
    </source>
</evidence>
<dbReference type="GO" id="GO:0030313">
    <property type="term" value="C:cell envelope"/>
    <property type="evidence" value="ECO:0007669"/>
    <property type="project" value="UniProtKB-SubCell"/>
</dbReference>
<feature type="region of interest" description="Disordered" evidence="4">
    <location>
        <begin position="25"/>
        <end position="46"/>
    </location>
</feature>
<comment type="caution">
    <text evidence="7">The sequence shown here is derived from an EMBL/GenBank/DDBJ whole genome shotgun (WGS) entry which is preliminary data.</text>
</comment>
<dbReference type="InterPro" id="IPR038352">
    <property type="entry name" value="Imelysin_sf"/>
</dbReference>
<name>A0A1E3RFV7_MYCFV</name>
<dbReference type="Pfam" id="PF09375">
    <property type="entry name" value="Peptidase_M75"/>
    <property type="match status" value="1"/>
</dbReference>
<dbReference type="OrthoDB" id="7348379at2"/>
<dbReference type="PANTHER" id="PTHR39192:SF1">
    <property type="entry name" value="IRON UPTAKE SYSTEM COMPONENT EFEO"/>
    <property type="match status" value="1"/>
</dbReference>
<reference evidence="8" key="1">
    <citation type="submission" date="2016-09" db="EMBL/GenBank/DDBJ databases">
        <authorList>
            <person name="Greninger A.L."/>
            <person name="Jerome K.R."/>
            <person name="Mcnair B."/>
            <person name="Wallis C."/>
            <person name="Fang F."/>
        </authorList>
    </citation>
    <scope>NUCLEOTIDE SEQUENCE [LARGE SCALE GENOMIC DNA]</scope>
    <source>
        <strain evidence="8">M6</strain>
    </source>
</reference>
<evidence type="ECO:0000256" key="5">
    <source>
        <dbReference type="SAM" id="SignalP"/>
    </source>
</evidence>
<comment type="subcellular location">
    <subcellularLocation>
        <location evidence="1">Cell envelope</location>
    </subcellularLocation>
</comment>
<keyword evidence="3 5" id="KW-0732">Signal</keyword>
<dbReference type="AlphaFoldDB" id="A0A1E3RFV7"/>
<gene>
    <name evidence="7" type="ORF">BHQ18_17985</name>
</gene>
<dbReference type="Proteomes" id="UP000094053">
    <property type="component" value="Unassembled WGS sequence"/>
</dbReference>
<evidence type="ECO:0000313" key="8">
    <source>
        <dbReference type="Proteomes" id="UP000094053"/>
    </source>
</evidence>
<protein>
    <submittedName>
        <fullName evidence="7">Peptidase M75</fullName>
    </submittedName>
</protein>
<dbReference type="InterPro" id="IPR034981">
    <property type="entry name" value="Imelysin-like_EfeO/Algp7"/>
</dbReference>
<evidence type="ECO:0000256" key="3">
    <source>
        <dbReference type="ARBA" id="ARBA00022729"/>
    </source>
</evidence>
<accession>A0A1E3RFV7</accession>
<evidence type="ECO:0000256" key="4">
    <source>
        <dbReference type="SAM" id="MobiDB-lite"/>
    </source>
</evidence>
<feature type="domain" description="Imelysin-like" evidence="6">
    <location>
        <begin position="57"/>
        <end position="257"/>
    </location>
</feature>
<evidence type="ECO:0000259" key="6">
    <source>
        <dbReference type="Pfam" id="PF09375"/>
    </source>
</evidence>
<dbReference type="RefSeq" id="WP_069415003.1">
    <property type="nucleotide sequence ID" value="NZ_JACKUL010000031.1"/>
</dbReference>
<feature type="signal peptide" evidence="5">
    <location>
        <begin position="1"/>
        <end position="26"/>
    </location>
</feature>
<dbReference type="STRING" id="1776.BHQ18_17985"/>
<comment type="similarity">
    <text evidence="2">Belongs to the EfeM/EfeO family.</text>
</comment>
<dbReference type="PANTHER" id="PTHR39192">
    <property type="entry name" value="IRON UPTAKE SYSTEM COMPONENT EFEO"/>
    <property type="match status" value="1"/>
</dbReference>
<feature type="compositionally biased region" description="Low complexity" evidence="4">
    <location>
        <begin position="26"/>
        <end position="46"/>
    </location>
</feature>
<evidence type="ECO:0000256" key="1">
    <source>
        <dbReference type="ARBA" id="ARBA00004196"/>
    </source>
</evidence>
<sequence>MNRILAWAAPLTVAGLILSGCSSDNASSSETSASETGSAAETTSAAPAVDPAVLDKAAADYKAYAQSNIDELQRVVKVFTDAVRAGDLQAAQDAYAPSRMPWERIEPIAGLVEEIDGKIDARVDDFAGVDDPAFTGWHRLEYLLFAQNTTEGGAPFADQLDKDVADLKAQFPSVEVKPIDVSNGAAELIEEVSEGKITGEEDRYAKTDLWDFDANLQGARDAVGKLDPALVQADPALLGRISAGLNSVFETMAPLRRGDGWVLFCTENDPYPSPRCPEVTVTPDVIDKLKAELAGLSENLSQVSGVLKLQ</sequence>
<keyword evidence="8" id="KW-1185">Reference proteome</keyword>
<organism evidence="7 8">
    <name type="scientific">Mycolicibacterium flavescens</name>
    <name type="common">Mycobacterium flavescens</name>
    <dbReference type="NCBI Taxonomy" id="1776"/>
    <lineage>
        <taxon>Bacteria</taxon>
        <taxon>Bacillati</taxon>
        <taxon>Actinomycetota</taxon>
        <taxon>Actinomycetes</taxon>
        <taxon>Mycobacteriales</taxon>
        <taxon>Mycobacteriaceae</taxon>
        <taxon>Mycolicibacterium</taxon>
    </lineage>
</organism>
<dbReference type="CDD" id="cd14656">
    <property type="entry name" value="Imelysin-like_EfeO"/>
    <property type="match status" value="1"/>
</dbReference>
<dbReference type="EMBL" id="MIHA01000013">
    <property type="protein sequence ID" value="ODQ88748.1"/>
    <property type="molecule type" value="Genomic_DNA"/>
</dbReference>
<feature type="chain" id="PRO_5009134815" evidence="5">
    <location>
        <begin position="27"/>
        <end position="310"/>
    </location>
</feature>
<proteinExistence type="inferred from homology"/>
<dbReference type="InterPro" id="IPR018976">
    <property type="entry name" value="Imelysin-like"/>
</dbReference>
<dbReference type="Gene3D" id="1.20.1420.20">
    <property type="entry name" value="M75 peptidase, HXXE motif"/>
    <property type="match status" value="1"/>
</dbReference>
<evidence type="ECO:0000256" key="2">
    <source>
        <dbReference type="ARBA" id="ARBA00005989"/>
    </source>
</evidence>